<evidence type="ECO:0000313" key="2">
    <source>
        <dbReference type="Proteomes" id="UP000054683"/>
    </source>
</evidence>
<name>A0A158EP22_9BURK</name>
<evidence type="ECO:0000313" key="1">
    <source>
        <dbReference type="EMBL" id="SAL09287.1"/>
    </source>
</evidence>
<organism evidence="1 2">
    <name type="scientific">Caballeronia udeis</name>
    <dbReference type="NCBI Taxonomy" id="1232866"/>
    <lineage>
        <taxon>Bacteria</taxon>
        <taxon>Pseudomonadati</taxon>
        <taxon>Pseudomonadota</taxon>
        <taxon>Betaproteobacteria</taxon>
        <taxon>Burkholderiales</taxon>
        <taxon>Burkholderiaceae</taxon>
        <taxon>Caballeronia</taxon>
    </lineage>
</organism>
<sequence length="188" mass="20494">MRARRSKRTRRRLKLCSQAIVRSTTHRVLPRPLPCGSASRTRLSHAAPPMRNDRNRCILGASDPSSRDGLLACQRHISEGVGRSTAGFVGLPAKPFPMVVVPNSMAMMPMVMVIVVIGEGGGRCGQRRHSDGEDHGDFFHRLALDRGKCARSSRATRYRFSAPMCRSRQTGIAKLHADGAARPPADGG</sequence>
<reference evidence="1 2" key="1">
    <citation type="submission" date="2016-01" db="EMBL/GenBank/DDBJ databases">
        <authorList>
            <person name="Oliw E.H."/>
        </authorList>
    </citation>
    <scope>NUCLEOTIDE SEQUENCE [LARGE SCALE GENOMIC DNA]</scope>
    <source>
        <strain evidence="1">LMG 27134</strain>
    </source>
</reference>
<dbReference type="EMBL" id="FCOK02000001">
    <property type="protein sequence ID" value="SAL09287.1"/>
    <property type="molecule type" value="Genomic_DNA"/>
</dbReference>
<proteinExistence type="predicted"/>
<gene>
    <name evidence="1" type="ORF">AWB69_00015</name>
</gene>
<dbReference type="Proteomes" id="UP000054683">
    <property type="component" value="Unassembled WGS sequence"/>
</dbReference>
<dbReference type="AlphaFoldDB" id="A0A158EP22"/>
<accession>A0A158EP22</accession>
<protein>
    <submittedName>
        <fullName evidence="1">Uncharacterized protein</fullName>
    </submittedName>
</protein>